<dbReference type="Pfam" id="PF13374">
    <property type="entry name" value="TPR_10"/>
    <property type="match status" value="1"/>
</dbReference>
<dbReference type="PANTHER" id="PTHR35205:SF1">
    <property type="entry name" value="ZU5 DOMAIN-CONTAINING PROTEIN"/>
    <property type="match status" value="1"/>
</dbReference>
<dbReference type="Gene3D" id="1.25.40.10">
    <property type="entry name" value="Tetratricopeptide repeat domain"/>
    <property type="match status" value="2"/>
</dbReference>
<accession>A0A8H5X884</accession>
<reference evidence="4" key="1">
    <citation type="journal article" date="2020" name="BMC Genomics">
        <title>Correction to: Identification and distribution of gene clusters required for synthesis of sphingolipid metabolism inhibitors in diverse species of the filamentous fungus Fusarium.</title>
        <authorList>
            <person name="Kim H.S."/>
            <person name="Lohmar J.M."/>
            <person name="Busman M."/>
            <person name="Brown D.W."/>
            <person name="Naumann T.A."/>
            <person name="Divon H.H."/>
            <person name="Lysoe E."/>
            <person name="Uhlig S."/>
            <person name="Proctor R.H."/>
        </authorList>
    </citation>
    <scope>NUCLEOTIDE SEQUENCE [LARGE SCALE GENOMIC DNA]</scope>
    <source>
        <strain evidence="4">NRRL 25331</strain>
    </source>
</reference>
<dbReference type="EMBL" id="JAAQPE010000084">
    <property type="protein sequence ID" value="KAF5686956.1"/>
    <property type="molecule type" value="Genomic_DNA"/>
</dbReference>
<dbReference type="InterPro" id="IPR019734">
    <property type="entry name" value="TPR_rpt"/>
</dbReference>
<dbReference type="AlphaFoldDB" id="A0A8H5X884"/>
<reference evidence="3 4" key="2">
    <citation type="submission" date="2020-05" db="EMBL/GenBank/DDBJ databases">
        <title>Identification and distribution of gene clusters putatively required for synthesis of sphingolipid metabolism inhibitors in phylogenetically diverse species of the filamentous fungus Fusarium.</title>
        <authorList>
            <person name="Kim H.-S."/>
            <person name="Busman M."/>
            <person name="Brown D.W."/>
            <person name="Divon H."/>
            <person name="Uhlig S."/>
            <person name="Proctor R.H."/>
        </authorList>
    </citation>
    <scope>NUCLEOTIDE SEQUENCE [LARGE SCALE GENOMIC DNA]</scope>
    <source>
        <strain evidence="3 4">NRRL 25331</strain>
    </source>
</reference>
<keyword evidence="4" id="KW-1185">Reference proteome</keyword>
<evidence type="ECO:0000259" key="2">
    <source>
        <dbReference type="Pfam" id="PF25000"/>
    </source>
</evidence>
<dbReference type="InterPro" id="IPR056681">
    <property type="entry name" value="DUF7779"/>
</dbReference>
<dbReference type="SMART" id="SM00028">
    <property type="entry name" value="TPR"/>
    <property type="match status" value="5"/>
</dbReference>
<dbReference type="InterPro" id="IPR027417">
    <property type="entry name" value="P-loop_NTPase"/>
</dbReference>
<feature type="region of interest" description="Disordered" evidence="1">
    <location>
        <begin position="1"/>
        <end position="25"/>
    </location>
</feature>
<organism evidence="3 4">
    <name type="scientific">Fusarium circinatum</name>
    <name type="common">Pitch canker fungus</name>
    <name type="synonym">Gibberella circinata</name>
    <dbReference type="NCBI Taxonomy" id="48490"/>
    <lineage>
        <taxon>Eukaryota</taxon>
        <taxon>Fungi</taxon>
        <taxon>Dikarya</taxon>
        <taxon>Ascomycota</taxon>
        <taxon>Pezizomycotina</taxon>
        <taxon>Sordariomycetes</taxon>
        <taxon>Hypocreomycetidae</taxon>
        <taxon>Hypocreales</taxon>
        <taxon>Nectriaceae</taxon>
        <taxon>Fusarium</taxon>
        <taxon>Fusarium fujikuroi species complex</taxon>
    </lineage>
</organism>
<dbReference type="Gene3D" id="3.40.50.300">
    <property type="entry name" value="P-loop containing nucleotide triphosphate hydrolases"/>
    <property type="match status" value="1"/>
</dbReference>
<dbReference type="PANTHER" id="PTHR35205">
    <property type="entry name" value="NB-ARC AND TPR DOMAIN PROTEIN"/>
    <property type="match status" value="1"/>
</dbReference>
<gene>
    <name evidence="3" type="ORF">FCIRC_2648</name>
</gene>
<dbReference type="SUPFAM" id="SSF48452">
    <property type="entry name" value="TPR-like"/>
    <property type="match status" value="1"/>
</dbReference>
<sequence length="791" mass="89331">MQTATISAGHRKTPEPRPSGSSYVNLGSGAPDLQSLIDNGSFQQSDPRTPCFMVDTYVRNRDFFGRQDTIQELDNCLLPSKTLLVSSQPDKLRVALLLGLGGIGKTETAIEYAYLRQGAFDAVFWINAADEASIDTDIAKIASRLGINDPVDPQNKAINKNIALEWLCEPWKVGHTNESPSRGPASWLLIFDNADDPEVLRSYGDITSSGAVLITSRNPLAQSSLVRHAVNVNIQPFSDNESALFIQNLANNKGDFDEAKEVGKRLGGLPLALAQMAGMIEIEFLSYREFLASYDDKEEGPDLHRNIPQPLRGTARGDISTIWALDQLSDNARMMLEIASFLCPDCIQESLLCKKVSLPDESSLYPKKGVKFRTARTQLIGSSILRHNQEKREFWMHRVTQDVVQGQMGTERRLRTFRHAVAIINQSWPAQAIGGHNVELWDMSEAMYRHVVNLKAVYLKYFSQAPPQGYTDFSALLTRAAWYQHERGESYRLQPLLQLALDIYLLPGNHQDFDLESDIRYALGAIANETNDVANCIQHARRFLDIRLEVAKSTGEFYERLARGHNEMGIALMMAGEWAKGGDSFSTAAKLYEQLPNYTKDKRSLALVNFGLALWLQGKLEEAERVLLLGLRDREELYGVMDAHSFRTGRFLHALGNLRFSQSRVQESEEFHRKALHQYQSTIGNHHHRTADVCHRLAQHCLLKQLYDEAFKFINWALKIWQVDTAKYKPEIARTTYLQARVLFAVGREQEASHSFERATSLRENLTHGAPIGREELQEADFDGLVTFWSR</sequence>
<dbReference type="GO" id="GO:0043531">
    <property type="term" value="F:ADP binding"/>
    <property type="evidence" value="ECO:0007669"/>
    <property type="project" value="InterPro"/>
</dbReference>
<protein>
    <submittedName>
        <fullName evidence="3">Tetratricopeptide repeat domain-containing protein</fullName>
    </submittedName>
</protein>
<evidence type="ECO:0000313" key="4">
    <source>
        <dbReference type="Proteomes" id="UP000572754"/>
    </source>
</evidence>
<dbReference type="Proteomes" id="UP000572754">
    <property type="component" value="Unassembled WGS sequence"/>
</dbReference>
<feature type="domain" description="DUF7779" evidence="2">
    <location>
        <begin position="323"/>
        <end position="412"/>
    </location>
</feature>
<dbReference type="SUPFAM" id="SSF52540">
    <property type="entry name" value="P-loop containing nucleoside triphosphate hydrolases"/>
    <property type="match status" value="1"/>
</dbReference>
<comment type="caution">
    <text evidence="3">The sequence shown here is derived from an EMBL/GenBank/DDBJ whole genome shotgun (WGS) entry which is preliminary data.</text>
</comment>
<evidence type="ECO:0000313" key="3">
    <source>
        <dbReference type="EMBL" id="KAF5686956.1"/>
    </source>
</evidence>
<dbReference type="Pfam" id="PF25000">
    <property type="entry name" value="DUF7779"/>
    <property type="match status" value="1"/>
</dbReference>
<evidence type="ECO:0000256" key="1">
    <source>
        <dbReference type="SAM" id="MobiDB-lite"/>
    </source>
</evidence>
<dbReference type="InterPro" id="IPR011990">
    <property type="entry name" value="TPR-like_helical_dom_sf"/>
</dbReference>
<name>A0A8H5X884_FUSCI</name>
<dbReference type="Pfam" id="PF13424">
    <property type="entry name" value="TPR_12"/>
    <property type="match status" value="1"/>
</dbReference>
<proteinExistence type="predicted"/>